<proteinExistence type="predicted"/>
<dbReference type="OrthoDB" id="5294582at2"/>
<dbReference type="STRING" id="1561003.Ark11_0468"/>
<dbReference type="Pfam" id="PF11906">
    <property type="entry name" value="DUF3426"/>
    <property type="match status" value="1"/>
</dbReference>
<keyword evidence="4" id="KW-1185">Reference proteome</keyword>
<keyword evidence="1" id="KW-0812">Transmembrane</keyword>
<name>A0A0S4M0H9_9BURK</name>
<dbReference type="InterPro" id="IPR011723">
    <property type="entry name" value="Znf/thioredoxin_put"/>
</dbReference>
<keyword evidence="1" id="KW-0472">Membrane</keyword>
<dbReference type="InterPro" id="IPR021834">
    <property type="entry name" value="DUF3426"/>
</dbReference>
<accession>A0A0S4M0H9</accession>
<gene>
    <name evidence="3" type="ORF">Ark11_0468</name>
</gene>
<dbReference type="AlphaFoldDB" id="A0A0S4M0H9"/>
<evidence type="ECO:0000313" key="3">
    <source>
        <dbReference type="EMBL" id="CUT17317.1"/>
    </source>
</evidence>
<evidence type="ECO:0000259" key="2">
    <source>
        <dbReference type="Pfam" id="PF13719"/>
    </source>
</evidence>
<reference evidence="4" key="1">
    <citation type="submission" date="2015-11" db="EMBL/GenBank/DDBJ databases">
        <authorList>
            <person name="Seth-Smith H.M.B."/>
        </authorList>
    </citation>
    <scope>NUCLEOTIDE SEQUENCE [LARGE SCALE GENOMIC DNA]</scope>
    <source>
        <strain evidence="4">2013Ark11</strain>
    </source>
</reference>
<feature type="domain" description="Zinc finger/thioredoxin putative" evidence="2">
    <location>
        <begin position="10"/>
        <end position="45"/>
    </location>
</feature>
<evidence type="ECO:0000256" key="1">
    <source>
        <dbReference type="SAM" id="Phobius"/>
    </source>
</evidence>
<protein>
    <submittedName>
        <fullName evidence="3">Putative membrane protein, DUF3426 domain</fullName>
    </submittedName>
</protein>
<evidence type="ECO:0000313" key="4">
    <source>
        <dbReference type="Proteomes" id="UP000198651"/>
    </source>
</evidence>
<dbReference type="Proteomes" id="UP000198651">
    <property type="component" value="Chromosome I"/>
</dbReference>
<feature type="transmembrane region" description="Helical" evidence="1">
    <location>
        <begin position="192"/>
        <end position="210"/>
    </location>
</feature>
<keyword evidence="1" id="KW-1133">Transmembrane helix</keyword>
<dbReference type="RefSeq" id="WP_092342029.1">
    <property type="nucleotide sequence ID" value="NZ_FLSL01000103.1"/>
</dbReference>
<organism evidence="3 4">
    <name type="scientific">Candidatus Ichthyocystis hellenicum</name>
    <dbReference type="NCBI Taxonomy" id="1561003"/>
    <lineage>
        <taxon>Bacteria</taxon>
        <taxon>Pseudomonadati</taxon>
        <taxon>Pseudomonadota</taxon>
        <taxon>Betaproteobacteria</taxon>
        <taxon>Burkholderiales</taxon>
        <taxon>Candidatus Ichthyocystis</taxon>
    </lineage>
</organism>
<sequence>MNAAVCSDTILQCPTCYKRYRVADGRLRKCGYRVRCGGCREVFDARSVRLNPAVCSPQLIKENKRENEFSLPWPVCPGVTVCGENVDEYTKIERVASVDDSSCLIGGVTQLGAFTLMDDSLTTFDSSSFSSDSGGCDPGNVPLDVRGIKHVVLGAHEGGLSAQVSFDKGLRTFSEAFRCEGKKARINVAKGVLSRFFIVTIVFAALAVFYERDEFVGFFPGSYNFLQRVSAFFGKTVVWPHSNWQISLRAVEMRLDQQDAEKLVLTGVLSNRSYQNLSFPSLEITFLDSDGVVLRKEVLPPSSYIGDGRVNLGFAARSQIRFSSVIKNNNLIKVDGFQVSLK</sequence>
<dbReference type="EMBL" id="LN906597">
    <property type="protein sequence ID" value="CUT17317.1"/>
    <property type="molecule type" value="Genomic_DNA"/>
</dbReference>
<dbReference type="NCBIfam" id="TIGR02098">
    <property type="entry name" value="MJ0042_CXXC"/>
    <property type="match status" value="1"/>
</dbReference>
<dbReference type="Pfam" id="PF13719">
    <property type="entry name" value="Zn_ribbon_5"/>
    <property type="match status" value="1"/>
</dbReference>